<dbReference type="PANTHER" id="PTHR34220">
    <property type="entry name" value="SENSOR HISTIDINE KINASE YPDA"/>
    <property type="match status" value="1"/>
</dbReference>
<dbReference type="AlphaFoldDB" id="A0A3B7MI94"/>
<dbReference type="InterPro" id="IPR010559">
    <property type="entry name" value="Sig_transdc_His_kin_internal"/>
</dbReference>
<feature type="transmembrane region" description="Helical" evidence="1">
    <location>
        <begin position="80"/>
        <end position="102"/>
    </location>
</feature>
<gene>
    <name evidence="3" type="ORF">D3H65_02690</name>
</gene>
<evidence type="ECO:0000256" key="1">
    <source>
        <dbReference type="SAM" id="Phobius"/>
    </source>
</evidence>
<feature type="domain" description="Signal transduction histidine kinase internal region" evidence="2">
    <location>
        <begin position="162"/>
        <end position="240"/>
    </location>
</feature>
<sequence length="349" mass="40585">MKLAYYTKKDWLIIGLLLPPVIILVNYCIFGKRYFSGAAIFWWSTFLSGGFGLLSWYLQIIIALIMNARYPRYNQTIRRVLTSMALYVLVTVVTVVMVFVLYDRVHFFQYELNVWHMVLAALSSAGASILAASFHEGVAFYEKWKKVTDEAEQLKKENLQTQLESLKAQVNPHFLFNSLNSLSSLISEDPTKAEKFLDEMCKVYRYLLRNNEDDLAPLWVEMQFIQSYYHLLKTRYGESLFLEVDIPDELVWYRIPSLTLQMLVENAVKHNMMLKDRPLQIFITTVTGPRLVVSNNLQRKKRISSNKVGLNNIVKKYKLLKQDDIIVQEDEKTFAVVVPLIKVEEEAPV</sequence>
<dbReference type="EMBL" id="CP032157">
    <property type="protein sequence ID" value="AXY72939.1"/>
    <property type="molecule type" value="Genomic_DNA"/>
</dbReference>
<organism evidence="3 4">
    <name type="scientific">Paraflavitalea soli</name>
    <dbReference type="NCBI Taxonomy" id="2315862"/>
    <lineage>
        <taxon>Bacteria</taxon>
        <taxon>Pseudomonadati</taxon>
        <taxon>Bacteroidota</taxon>
        <taxon>Chitinophagia</taxon>
        <taxon>Chitinophagales</taxon>
        <taxon>Chitinophagaceae</taxon>
        <taxon>Paraflavitalea</taxon>
    </lineage>
</organism>
<dbReference type="GO" id="GO:0000155">
    <property type="term" value="F:phosphorelay sensor kinase activity"/>
    <property type="evidence" value="ECO:0007669"/>
    <property type="project" value="InterPro"/>
</dbReference>
<dbReference type="PANTHER" id="PTHR34220:SF7">
    <property type="entry name" value="SENSOR HISTIDINE KINASE YPDA"/>
    <property type="match status" value="1"/>
</dbReference>
<dbReference type="Proteomes" id="UP000263900">
    <property type="component" value="Chromosome"/>
</dbReference>
<dbReference type="RefSeq" id="WP_119048777.1">
    <property type="nucleotide sequence ID" value="NZ_CP032157.1"/>
</dbReference>
<keyword evidence="1" id="KW-0812">Transmembrane</keyword>
<evidence type="ECO:0000313" key="4">
    <source>
        <dbReference type="Proteomes" id="UP000263900"/>
    </source>
</evidence>
<protein>
    <recommendedName>
        <fullName evidence="2">Signal transduction histidine kinase internal region domain-containing protein</fullName>
    </recommendedName>
</protein>
<dbReference type="OrthoDB" id="9809908at2"/>
<feature type="transmembrane region" description="Helical" evidence="1">
    <location>
        <begin position="114"/>
        <end position="134"/>
    </location>
</feature>
<reference evidence="3 4" key="1">
    <citation type="submission" date="2018-09" db="EMBL/GenBank/DDBJ databases">
        <title>Genome sequencing of strain 6GH32-13.</title>
        <authorList>
            <person name="Weon H.-Y."/>
            <person name="Heo J."/>
            <person name="Kwon S.-W."/>
        </authorList>
    </citation>
    <scope>NUCLEOTIDE SEQUENCE [LARGE SCALE GENOMIC DNA]</scope>
    <source>
        <strain evidence="3 4">5GH32-13</strain>
    </source>
</reference>
<feature type="transmembrane region" description="Helical" evidence="1">
    <location>
        <begin position="12"/>
        <end position="35"/>
    </location>
</feature>
<name>A0A3B7MI94_9BACT</name>
<dbReference type="GO" id="GO:0016020">
    <property type="term" value="C:membrane"/>
    <property type="evidence" value="ECO:0007669"/>
    <property type="project" value="InterPro"/>
</dbReference>
<keyword evidence="1" id="KW-1133">Transmembrane helix</keyword>
<proteinExistence type="predicted"/>
<evidence type="ECO:0000313" key="3">
    <source>
        <dbReference type="EMBL" id="AXY72939.1"/>
    </source>
</evidence>
<dbReference type="Pfam" id="PF06580">
    <property type="entry name" value="His_kinase"/>
    <property type="match status" value="1"/>
</dbReference>
<evidence type="ECO:0000259" key="2">
    <source>
        <dbReference type="Pfam" id="PF06580"/>
    </source>
</evidence>
<accession>A0A3B7MI94</accession>
<feature type="transmembrane region" description="Helical" evidence="1">
    <location>
        <begin position="41"/>
        <end position="68"/>
    </location>
</feature>
<keyword evidence="4" id="KW-1185">Reference proteome</keyword>
<keyword evidence="1" id="KW-0472">Membrane</keyword>
<dbReference type="KEGG" id="pseg:D3H65_02690"/>
<dbReference type="InterPro" id="IPR050640">
    <property type="entry name" value="Bact_2-comp_sensor_kinase"/>
</dbReference>